<gene>
    <name evidence="4" type="ORF">POCULU_LOCUS8372</name>
</gene>
<evidence type="ECO:0000313" key="4">
    <source>
        <dbReference type="EMBL" id="CAG8620038.1"/>
    </source>
</evidence>
<accession>A0A9N9D2I4</accession>
<sequence length="498" mass="52881">MNYNTLITIVLVVIAFIAIATAAPQTVAPPVVSATNGSTPPAATAGQSAASSAISDTTTPTSLATSPAATPAVPVPCTPNPTNASTLICSDTTTYCDLSSGLCQKKIALGQACSDDISCESGHCESGVCADSSENSSPNNNQTIHIVMMIGIGIIGISIIGLLIWACRARRKKRQSNTRDVSNGAKKSAGVAPSPSDDSLTLEKKKMSHTYPFSNPTTGFLSNDPKTLLPTHYRLSLGDVLDSFNVELSPIPENPSADEASEDSPDSSELYSPTSTLASPQVAHVSEKRKSIGWSSVDTISLMNSNITLRDSSTLGDTLMNDMLVCDDNKSEKGSVHVVFPITNKQQAQQQQEDLVKASVMSSASSQNDFTTDIMYVGLDDYMDANDLESTQNSAGRYKMASIYSTYSREYDIFANLPDLPSPQVIGSYPVPGSPGSRIESWNSKSLRVIDENTTDDTCIESDCPRASIYTLNVPFIKKLCSDTTSVPLPATPPKTLD</sequence>
<evidence type="ECO:0000256" key="2">
    <source>
        <dbReference type="SAM" id="Phobius"/>
    </source>
</evidence>
<keyword evidence="5" id="KW-1185">Reference proteome</keyword>
<protein>
    <submittedName>
        <fullName evidence="4">10913_t:CDS:1</fullName>
    </submittedName>
</protein>
<keyword evidence="2" id="KW-0472">Membrane</keyword>
<feature type="region of interest" description="Disordered" evidence="1">
    <location>
        <begin position="176"/>
        <end position="200"/>
    </location>
</feature>
<evidence type="ECO:0000256" key="3">
    <source>
        <dbReference type="SAM" id="SignalP"/>
    </source>
</evidence>
<organism evidence="4 5">
    <name type="scientific">Paraglomus occultum</name>
    <dbReference type="NCBI Taxonomy" id="144539"/>
    <lineage>
        <taxon>Eukaryota</taxon>
        <taxon>Fungi</taxon>
        <taxon>Fungi incertae sedis</taxon>
        <taxon>Mucoromycota</taxon>
        <taxon>Glomeromycotina</taxon>
        <taxon>Glomeromycetes</taxon>
        <taxon>Paraglomerales</taxon>
        <taxon>Paraglomeraceae</taxon>
        <taxon>Paraglomus</taxon>
    </lineage>
</organism>
<proteinExistence type="predicted"/>
<feature type="chain" id="PRO_5040162994" evidence="3">
    <location>
        <begin position="23"/>
        <end position="498"/>
    </location>
</feature>
<feature type="transmembrane region" description="Helical" evidence="2">
    <location>
        <begin position="144"/>
        <end position="166"/>
    </location>
</feature>
<evidence type="ECO:0000313" key="5">
    <source>
        <dbReference type="Proteomes" id="UP000789572"/>
    </source>
</evidence>
<feature type="region of interest" description="Disordered" evidence="1">
    <location>
        <begin position="248"/>
        <end position="283"/>
    </location>
</feature>
<keyword evidence="3" id="KW-0732">Signal</keyword>
<evidence type="ECO:0000256" key="1">
    <source>
        <dbReference type="SAM" id="MobiDB-lite"/>
    </source>
</evidence>
<dbReference type="OrthoDB" id="2445875at2759"/>
<dbReference type="EMBL" id="CAJVPJ010002385">
    <property type="protein sequence ID" value="CAG8620038.1"/>
    <property type="molecule type" value="Genomic_DNA"/>
</dbReference>
<dbReference type="Proteomes" id="UP000789572">
    <property type="component" value="Unassembled WGS sequence"/>
</dbReference>
<reference evidence="4" key="1">
    <citation type="submission" date="2021-06" db="EMBL/GenBank/DDBJ databases">
        <authorList>
            <person name="Kallberg Y."/>
            <person name="Tangrot J."/>
            <person name="Rosling A."/>
        </authorList>
    </citation>
    <scope>NUCLEOTIDE SEQUENCE</scope>
    <source>
        <strain evidence="4">IA702</strain>
    </source>
</reference>
<name>A0A9N9D2I4_9GLOM</name>
<dbReference type="AlphaFoldDB" id="A0A9N9D2I4"/>
<feature type="region of interest" description="Disordered" evidence="1">
    <location>
        <begin position="32"/>
        <end position="75"/>
    </location>
</feature>
<comment type="caution">
    <text evidence="4">The sequence shown here is derived from an EMBL/GenBank/DDBJ whole genome shotgun (WGS) entry which is preliminary data.</text>
</comment>
<feature type="compositionally biased region" description="Low complexity" evidence="1">
    <location>
        <begin position="32"/>
        <end position="72"/>
    </location>
</feature>
<feature type="compositionally biased region" description="Polar residues" evidence="1">
    <location>
        <begin position="270"/>
        <end position="279"/>
    </location>
</feature>
<keyword evidence="2" id="KW-0812">Transmembrane</keyword>
<keyword evidence="2" id="KW-1133">Transmembrane helix</keyword>
<feature type="signal peptide" evidence="3">
    <location>
        <begin position="1"/>
        <end position="22"/>
    </location>
</feature>